<keyword evidence="1" id="KW-0175">Coiled coil</keyword>
<accession>A0A1I7UGH3</accession>
<evidence type="ECO:0000313" key="4">
    <source>
        <dbReference type="WBParaSite" id="Csp11.Scaffold629.g9087.t1"/>
    </source>
</evidence>
<dbReference type="WBParaSite" id="Csp11.Scaffold629.g9087.t1">
    <property type="protein sequence ID" value="Csp11.Scaffold629.g9087.t1"/>
    <property type="gene ID" value="Csp11.Scaffold629.g9087"/>
</dbReference>
<feature type="region of interest" description="Disordered" evidence="2">
    <location>
        <begin position="220"/>
        <end position="252"/>
    </location>
</feature>
<dbReference type="PANTHER" id="PTHR21566">
    <property type="entry name" value="CILIA- AND FLAGELLA-ASSOCIATED PROTEIN 251-LIKE-RELATED-RELATED"/>
    <property type="match status" value="1"/>
</dbReference>
<evidence type="ECO:0000256" key="1">
    <source>
        <dbReference type="SAM" id="Coils"/>
    </source>
</evidence>
<evidence type="ECO:0000313" key="3">
    <source>
        <dbReference type="Proteomes" id="UP000095282"/>
    </source>
</evidence>
<dbReference type="Proteomes" id="UP000095282">
    <property type="component" value="Unplaced"/>
</dbReference>
<protein>
    <submittedName>
        <fullName evidence="4">Uncharacterized protein</fullName>
    </submittedName>
</protein>
<organism evidence="3 4">
    <name type="scientific">Caenorhabditis tropicalis</name>
    <dbReference type="NCBI Taxonomy" id="1561998"/>
    <lineage>
        <taxon>Eukaryota</taxon>
        <taxon>Metazoa</taxon>
        <taxon>Ecdysozoa</taxon>
        <taxon>Nematoda</taxon>
        <taxon>Chromadorea</taxon>
        <taxon>Rhabditida</taxon>
        <taxon>Rhabditina</taxon>
        <taxon>Rhabditomorpha</taxon>
        <taxon>Rhabditoidea</taxon>
        <taxon>Rhabditidae</taxon>
        <taxon>Peloderinae</taxon>
        <taxon>Caenorhabditis</taxon>
    </lineage>
</organism>
<dbReference type="Pfam" id="PF05218">
    <property type="entry name" value="DUF713"/>
    <property type="match status" value="1"/>
</dbReference>
<proteinExistence type="predicted"/>
<dbReference type="AlphaFoldDB" id="A0A1I7UGH3"/>
<evidence type="ECO:0000256" key="2">
    <source>
        <dbReference type="SAM" id="MobiDB-lite"/>
    </source>
</evidence>
<feature type="coiled-coil region" evidence="1">
    <location>
        <begin position="64"/>
        <end position="91"/>
    </location>
</feature>
<feature type="compositionally biased region" description="Basic and acidic residues" evidence="2">
    <location>
        <begin position="236"/>
        <end position="252"/>
    </location>
</feature>
<name>A0A1I7UGH3_9PELO</name>
<dbReference type="InterPro" id="IPR007883">
    <property type="entry name" value="DUF713"/>
</dbReference>
<dbReference type="eggNOG" id="ENOG502TJQS">
    <property type="taxonomic scope" value="Eukaryota"/>
</dbReference>
<sequence length="495" mass="59410">MNEATLNFLREDYKKRSRQFEKHQQKELNNIRETNKWRAMLSRKEALHFKDEDYKQVLTDLSDGKGLQKEKQSLIDEVNEYSDRVSQINERSWERARTHETYKNRILKLIDEETHGFQFVLLFDIMSLVLKSTENIAMIEKEYKQWMVQDWSIGQLSKLINKMDLIKNAPFSSGNSQEHKSVLEKVKNTGLSVIQMCKPAPKPFQTTCATETHAMGNQINQNLEKRKEEQDVEITQSREKRKKDEENEQRELEVVNEELKKLKEKEKEEMKRHEGNQNRLNYLDEELIRKRKENERVLKEKQRENDEYEKETKRRQQEAFENFKKSTDLIVEFVCQQLRFESKEKEWANWLKLLQDAIARAKNQYIGFESHLGYLKDERSLRNELEKVSRETRVAYKMMYRAWEVVKQYSDNYDDKIFLRILLLNFQTMTDKLCDILEAIDSFDTSSPNPEKAIRIAFYQVNAFEIHSTAQLRLKSTTAKFEDYQNIREPRVYSE</sequence>
<keyword evidence="3" id="KW-1185">Reference proteome</keyword>
<reference evidence="4" key="1">
    <citation type="submission" date="2016-11" db="UniProtKB">
        <authorList>
            <consortium name="WormBaseParasite"/>
        </authorList>
    </citation>
    <scope>IDENTIFICATION</scope>
</reference>